<gene>
    <name evidence="1" type="ORF">F4820DRAFT_462039</name>
</gene>
<dbReference type="EMBL" id="MU393603">
    <property type="protein sequence ID" value="KAI4860022.1"/>
    <property type="molecule type" value="Genomic_DNA"/>
</dbReference>
<proteinExistence type="predicted"/>
<accession>A0ACB9YLF2</accession>
<protein>
    <submittedName>
        <fullName evidence="1">Ankyrin repeat-containing domain protein</fullName>
    </submittedName>
</protein>
<sequence length="1377" mass="152542">MLSRFGPSTRCFQDASLDWVMDILRPTLECQKSSAVILCGSQGIGKSSLSYHVYKSLLLQRRPSESIVTYFAFDTQDHRRLSALSMLSNITHQRLANEPDLFLRTTEPSQKDDLGWTEGHMWVQLRSIVRRVKSKTLVLIVDSVHDCNTHDLDEFLRSLFNLQFSRPEGFKLLCTTGIELSIEPATTFTIDSLDGFRHDRKVFITRQVDDIISENPKFEAVKDEVLGCLMKSEGFLHSSLLAHRIRTITSLSQPSRIRDELSLFGVNLIDTILEMVKESPPWVVSAVSWMLFARRPLRPLELAVAVILREAPLESSSPQIFDPDRIPRDIAGDLKRQLGPLVHVEDEKISISSPRARKIIQRWANSTPDDAWPSRRTLARLCLQYLHLCLKYGVENGMTMPNEIGFQLSGYVRDNWYIHYWEEMHGSTQPAPSNTKDDSGLEKLVYSLFTTPGYLSWLRPLNLLTTRAPLVDDTVPSPAYLATQFGLVDVVKRMLPDSNANELTILQIACRYGHLEIVDHLIKGIKDSAKIEIELDRACLRGDTEVFNVLLERRKTLPPHTAVSHHIIVNACRLGHKVIANNLLEAGADITGTNGSLLLEQAVDEGHLDVVELLLQKGVDVNVDGIRDDPNADGITAVHLAARCGNDSLVRKVINLPRGEPDHEKALFSPLHEAAAAGHLEIVRILLEGEQLSFLALCNDRKEVVSELFSRDAAIKPSGEYSTSALKQAVVHGNLPATKRLLELSGGADLGGESCLESPLTDAAKADFAEIVRELLVAGASPHQETAIHFAAYYGSVAATRVFVERCYSIINMPSQSGHTPLHLAVFRDQQNVVEVLLPDVPFPEPQTPILGLQHSSITTMILPPPRIKVGRLNIDHQSKEGRTPLHIAAMNGNYKLIYILLYYGANINARDYHGSVPLHFAAASKEASKETLELLLRNALSYAAQAKNEQTVLTLLERGSKPNGAVIATQAPLYIAVLEGFMEAANHLLNFGADPNTAGKGGYSALHRGANVNKADSQGNRPLYEAARRGHNDVVKQLLAANADINVWFLTAILLLENYADPNITDEDGDTALMAALISSTDDKLVGALRKRNADPYTMNKERMTPLLYAVIHAPEHIDALLKSRGPFLEHKEQINIKDNCGLAPIHHAAKRGVAVSIKALRQHGANVSERDRQGRNAMHYADVFTDFLTLGPDNDVNVADNDGWTPLHWACKGAGLKTVRLLLSRNIQEQIHAKCKRGWSPYDIAVFHRQEGLREIMEMALNAADITVTHSTVGGPSSSPYIAISQADSRRSSRSIALGTAHRNSQCNDCLYFPIYGILYRCAGVGHSDYDLCFKCFWNLSKTCTGPTEGPLPEIATPGHGIVQRERFGQSTKRV</sequence>
<dbReference type="Proteomes" id="UP001497700">
    <property type="component" value="Unassembled WGS sequence"/>
</dbReference>
<name>A0ACB9YLF2_9PEZI</name>
<keyword evidence="2" id="KW-1185">Reference proteome</keyword>
<evidence type="ECO:0000313" key="2">
    <source>
        <dbReference type="Proteomes" id="UP001497700"/>
    </source>
</evidence>
<reference evidence="1 2" key="1">
    <citation type="journal article" date="2022" name="New Phytol.">
        <title>Ecological generalism drives hyperdiversity of secondary metabolite gene clusters in xylarialean endophytes.</title>
        <authorList>
            <person name="Franco M.E.E."/>
            <person name="Wisecaver J.H."/>
            <person name="Arnold A.E."/>
            <person name="Ju Y.M."/>
            <person name="Slot J.C."/>
            <person name="Ahrendt S."/>
            <person name="Moore L.P."/>
            <person name="Eastman K.E."/>
            <person name="Scott K."/>
            <person name="Konkel Z."/>
            <person name="Mondo S.J."/>
            <person name="Kuo A."/>
            <person name="Hayes R.D."/>
            <person name="Haridas S."/>
            <person name="Andreopoulos B."/>
            <person name="Riley R."/>
            <person name="LaButti K."/>
            <person name="Pangilinan J."/>
            <person name="Lipzen A."/>
            <person name="Amirebrahimi M."/>
            <person name="Yan J."/>
            <person name="Adam C."/>
            <person name="Keymanesh K."/>
            <person name="Ng V."/>
            <person name="Louie K."/>
            <person name="Northen T."/>
            <person name="Drula E."/>
            <person name="Henrissat B."/>
            <person name="Hsieh H.M."/>
            <person name="Youens-Clark K."/>
            <person name="Lutzoni F."/>
            <person name="Miadlikowska J."/>
            <person name="Eastwood D.C."/>
            <person name="Hamelin R.C."/>
            <person name="Grigoriev I.V."/>
            <person name="U'Ren J.M."/>
        </authorList>
    </citation>
    <scope>NUCLEOTIDE SEQUENCE [LARGE SCALE GENOMIC DNA]</scope>
    <source>
        <strain evidence="1 2">CBS 119005</strain>
    </source>
</reference>
<evidence type="ECO:0000313" key="1">
    <source>
        <dbReference type="EMBL" id="KAI4860022.1"/>
    </source>
</evidence>
<comment type="caution">
    <text evidence="1">The sequence shown here is derived from an EMBL/GenBank/DDBJ whole genome shotgun (WGS) entry which is preliminary data.</text>
</comment>
<organism evidence="1 2">
    <name type="scientific">Hypoxylon rubiginosum</name>
    <dbReference type="NCBI Taxonomy" id="110542"/>
    <lineage>
        <taxon>Eukaryota</taxon>
        <taxon>Fungi</taxon>
        <taxon>Dikarya</taxon>
        <taxon>Ascomycota</taxon>
        <taxon>Pezizomycotina</taxon>
        <taxon>Sordariomycetes</taxon>
        <taxon>Xylariomycetidae</taxon>
        <taxon>Xylariales</taxon>
        <taxon>Hypoxylaceae</taxon>
        <taxon>Hypoxylon</taxon>
    </lineage>
</organism>